<comment type="caution">
    <text evidence="2">The sequence shown here is derived from an EMBL/GenBank/DDBJ whole genome shotgun (WGS) entry which is preliminary data.</text>
</comment>
<sequence length="184" mass="20470">MVMKKAFMRWLLTACFILFCSSDLFSQLELSHMLPRRGNKYGLGYGAILKFAFPSGEADFITMETGVKLFFEKESTSYGVGYIPVKVGYKYTFNREGTGIYAEPQLGFNVYGAESYYDNAEGNVDIKFNGVVGGAAFGFLFQPDRAGRQIDLATYIESFSSKKASGVSIGLRFTYNFTVGGSRY</sequence>
<protein>
    <recommendedName>
        <fullName evidence="4">Outer membrane protein with beta-barrel domain</fullName>
    </recommendedName>
</protein>
<dbReference type="Proteomes" id="UP000295741">
    <property type="component" value="Unassembled WGS sequence"/>
</dbReference>
<feature type="chain" id="PRO_5020850974" description="Outer membrane protein with beta-barrel domain" evidence="1">
    <location>
        <begin position="27"/>
        <end position="184"/>
    </location>
</feature>
<evidence type="ECO:0000256" key="1">
    <source>
        <dbReference type="SAM" id="SignalP"/>
    </source>
</evidence>
<keyword evidence="1" id="KW-0732">Signal</keyword>
<evidence type="ECO:0000313" key="3">
    <source>
        <dbReference type="Proteomes" id="UP000295741"/>
    </source>
</evidence>
<keyword evidence="3" id="KW-1185">Reference proteome</keyword>
<evidence type="ECO:0000313" key="2">
    <source>
        <dbReference type="EMBL" id="TDO25363.1"/>
    </source>
</evidence>
<organism evidence="2 3">
    <name type="scientific">Sediminibacterium goheungense</name>
    <dbReference type="NCBI Taxonomy" id="1086393"/>
    <lineage>
        <taxon>Bacteria</taxon>
        <taxon>Pseudomonadati</taxon>
        <taxon>Bacteroidota</taxon>
        <taxon>Chitinophagia</taxon>
        <taxon>Chitinophagales</taxon>
        <taxon>Chitinophagaceae</taxon>
        <taxon>Sediminibacterium</taxon>
    </lineage>
</organism>
<evidence type="ECO:0008006" key="4">
    <source>
        <dbReference type="Google" id="ProtNLM"/>
    </source>
</evidence>
<proteinExistence type="predicted"/>
<name>A0A4R6ISD6_9BACT</name>
<accession>A0A4R6ISD6</accession>
<feature type="signal peptide" evidence="1">
    <location>
        <begin position="1"/>
        <end position="26"/>
    </location>
</feature>
<gene>
    <name evidence="2" type="ORF">BC659_2904</name>
</gene>
<dbReference type="AlphaFoldDB" id="A0A4R6ISD6"/>
<reference evidence="2 3" key="1">
    <citation type="submission" date="2019-03" db="EMBL/GenBank/DDBJ databases">
        <title>Genomic Encyclopedia of Archaeal and Bacterial Type Strains, Phase II (KMG-II): from individual species to whole genera.</title>
        <authorList>
            <person name="Goeker M."/>
        </authorList>
    </citation>
    <scope>NUCLEOTIDE SEQUENCE [LARGE SCALE GENOMIC DNA]</scope>
    <source>
        <strain evidence="2 3">DSM 28323</strain>
    </source>
</reference>
<dbReference type="EMBL" id="SNWP01000013">
    <property type="protein sequence ID" value="TDO25363.1"/>
    <property type="molecule type" value="Genomic_DNA"/>
</dbReference>